<evidence type="ECO:0000313" key="5">
    <source>
        <dbReference type="Proteomes" id="UP000239326"/>
    </source>
</evidence>
<dbReference type="Pfam" id="PF13600">
    <property type="entry name" value="DUF4140"/>
    <property type="match status" value="1"/>
</dbReference>
<dbReference type="AlphaFoldDB" id="A0A2S0MY74"/>
<evidence type="ECO:0000256" key="1">
    <source>
        <dbReference type="SAM" id="Coils"/>
    </source>
</evidence>
<dbReference type="Pfam" id="PF13598">
    <property type="entry name" value="DUF4139"/>
    <property type="match status" value="1"/>
</dbReference>
<accession>A0A2S0MY74</accession>
<dbReference type="PANTHER" id="PTHR31005:SF8">
    <property type="entry name" value="DUF4139 DOMAIN-CONTAINING PROTEIN"/>
    <property type="match status" value="1"/>
</dbReference>
<sequence length="529" mass="56077">MLLACVASGVQAQAPDPAASRIDKVTLYQGSATVERTLRVPAGAREAQFACLPAALDAQSLQVSGDAGLRIGELRVQTTERALASTCASPLEAKIRSLQDELANVAAAASALKLVDRYLQTVAGGTAAEGSKAVPAGATQIQATADALRRSAEDGQKRAHQLQRDKEALELRLKPLLAERERTAGQRSRVVSVQVQLASEREATLRLVYQVRGPNWQSSYRATLDVDTSKLRLERQAIVAQASGEDWSGVQLRLSTGAPARSTQGRLPPPWTLDLVPPAPPPSPAPVMSLSKGAAAPSAAREANLAEAPLPDFEVQTDEGAYATEFAVPGRTSVPSSGERVTLALGAVDAQVRLLTRTAPAMEQAAYLVAELARPSGVWPAGPVALLQGTRFVGNGRLDFAAASADTATTELAFGRDDQVTVRTDPVQEKRDTAGLTGSRTERTVQSRYRVDNRHAGAIELQVLHAAPVSRDEKIEVSSRYTPQPASLAFANKPGTVLWQQSLAAGASATFAAEHVLSYPKDAPLREHR</sequence>
<dbReference type="InterPro" id="IPR011935">
    <property type="entry name" value="CHP02231"/>
</dbReference>
<keyword evidence="5" id="KW-1185">Reference proteome</keyword>
<evidence type="ECO:0000259" key="2">
    <source>
        <dbReference type="Pfam" id="PF13598"/>
    </source>
</evidence>
<evidence type="ECO:0000313" key="4">
    <source>
        <dbReference type="EMBL" id="AVO40846.1"/>
    </source>
</evidence>
<dbReference type="PANTHER" id="PTHR31005">
    <property type="entry name" value="DUF4139 DOMAIN-CONTAINING PROTEIN"/>
    <property type="match status" value="1"/>
</dbReference>
<gene>
    <name evidence="4" type="ORF">C6571_05690</name>
</gene>
<name>A0A2S0MY74_9BURK</name>
<dbReference type="InterPro" id="IPR025554">
    <property type="entry name" value="DUF4140"/>
</dbReference>
<organism evidence="4 5">
    <name type="scientific">Simplicispira suum</name>
    <dbReference type="NCBI Taxonomy" id="2109915"/>
    <lineage>
        <taxon>Bacteria</taxon>
        <taxon>Pseudomonadati</taxon>
        <taxon>Pseudomonadota</taxon>
        <taxon>Betaproteobacteria</taxon>
        <taxon>Burkholderiales</taxon>
        <taxon>Comamonadaceae</taxon>
        <taxon>Simplicispira</taxon>
    </lineage>
</organism>
<dbReference type="Proteomes" id="UP000239326">
    <property type="component" value="Chromosome"/>
</dbReference>
<dbReference type="OrthoDB" id="9777444at2"/>
<dbReference type="NCBIfam" id="TIGR02231">
    <property type="entry name" value="mucoidy inhibitor MuiA family protein"/>
    <property type="match status" value="1"/>
</dbReference>
<dbReference type="KEGG" id="simp:C6571_05690"/>
<feature type="domain" description="DUF4139" evidence="2">
    <location>
        <begin position="205"/>
        <end position="521"/>
    </location>
</feature>
<proteinExistence type="predicted"/>
<dbReference type="InterPro" id="IPR037291">
    <property type="entry name" value="DUF4139"/>
</dbReference>
<dbReference type="EMBL" id="CP027669">
    <property type="protein sequence ID" value="AVO40846.1"/>
    <property type="molecule type" value="Genomic_DNA"/>
</dbReference>
<keyword evidence="1" id="KW-0175">Coiled coil</keyword>
<evidence type="ECO:0000259" key="3">
    <source>
        <dbReference type="Pfam" id="PF13600"/>
    </source>
</evidence>
<protein>
    <recommendedName>
        <fullName evidence="6">Mucoidy inhibitor MuiA family protein</fullName>
    </recommendedName>
</protein>
<feature type="coiled-coil region" evidence="1">
    <location>
        <begin position="145"/>
        <end position="179"/>
    </location>
</feature>
<feature type="domain" description="DUF4140" evidence="3">
    <location>
        <begin position="25"/>
        <end position="113"/>
    </location>
</feature>
<evidence type="ECO:0008006" key="6">
    <source>
        <dbReference type="Google" id="ProtNLM"/>
    </source>
</evidence>
<reference evidence="4 5" key="1">
    <citation type="submission" date="2018-03" db="EMBL/GenBank/DDBJ databases">
        <title>Genome sequencing of Simplicispira sp.</title>
        <authorList>
            <person name="Kim S.-J."/>
            <person name="Heo J."/>
            <person name="Kwon S.-W."/>
        </authorList>
    </citation>
    <scope>NUCLEOTIDE SEQUENCE [LARGE SCALE GENOMIC DNA]</scope>
    <source>
        <strain evidence="4 5">SC1-8</strain>
    </source>
</reference>